<organism evidence="1 2">
    <name type="scientific">Streptomyces morookaense</name>
    <name type="common">Streptoverticillium morookaense</name>
    <dbReference type="NCBI Taxonomy" id="1970"/>
    <lineage>
        <taxon>Bacteria</taxon>
        <taxon>Bacillati</taxon>
        <taxon>Actinomycetota</taxon>
        <taxon>Actinomycetes</taxon>
        <taxon>Kitasatosporales</taxon>
        <taxon>Streptomycetaceae</taxon>
        <taxon>Streptomyces</taxon>
    </lineage>
</organism>
<keyword evidence="2" id="KW-1185">Reference proteome</keyword>
<dbReference type="Proteomes" id="UP000587462">
    <property type="component" value="Unassembled WGS sequence"/>
</dbReference>
<accession>A0A7Y7B016</accession>
<evidence type="ECO:0000313" key="1">
    <source>
        <dbReference type="EMBL" id="NVK76360.1"/>
    </source>
</evidence>
<comment type="caution">
    <text evidence="1">The sequence shown here is derived from an EMBL/GenBank/DDBJ whole genome shotgun (WGS) entry which is preliminary data.</text>
</comment>
<name>A0A7Y7B016_STRMO</name>
<dbReference type="RefSeq" id="WP_171078146.1">
    <property type="nucleotide sequence ID" value="NZ_BNBU01000007.1"/>
</dbReference>
<evidence type="ECO:0000313" key="2">
    <source>
        <dbReference type="Proteomes" id="UP000587462"/>
    </source>
</evidence>
<proteinExistence type="predicted"/>
<dbReference type="AlphaFoldDB" id="A0A7Y7B016"/>
<gene>
    <name evidence="1" type="ORF">HG542_01640</name>
</gene>
<protein>
    <submittedName>
        <fullName evidence="1">Uncharacterized protein</fullName>
    </submittedName>
</protein>
<reference evidence="1 2" key="1">
    <citation type="submission" date="2020-04" db="EMBL/GenBank/DDBJ databases">
        <title>Draft Genome Sequence of Streptomyces morookaense DSM 40503, an 8-azaguanine-producing strain.</title>
        <authorList>
            <person name="Qi J."/>
            <person name="Gao J.-M."/>
        </authorList>
    </citation>
    <scope>NUCLEOTIDE SEQUENCE [LARGE SCALE GENOMIC DNA]</scope>
    <source>
        <strain evidence="1 2">DSM 40503</strain>
    </source>
</reference>
<sequence>MRFVIRADRSITVAFEPTAAEYALEPDKHIIVEWFGGGDDGMVSVEAEDFVVAAPSGGYSRAWDSDGVEIYIGPESGPDAR</sequence>
<dbReference type="EMBL" id="JABBXF010000002">
    <property type="protein sequence ID" value="NVK76360.1"/>
    <property type="molecule type" value="Genomic_DNA"/>
</dbReference>